<evidence type="ECO:0000256" key="5">
    <source>
        <dbReference type="SAM" id="SignalP"/>
    </source>
</evidence>
<keyword evidence="2 4" id="KW-0472">Membrane</keyword>
<keyword evidence="5" id="KW-0732">Signal</keyword>
<dbReference type="Pfam" id="PF07715">
    <property type="entry name" value="Plug"/>
    <property type="match status" value="1"/>
</dbReference>
<evidence type="ECO:0000256" key="3">
    <source>
        <dbReference type="ARBA" id="ARBA00023237"/>
    </source>
</evidence>
<name>A0AAU9B1U2_LYSEN</name>
<keyword evidence="4" id="KW-0798">TonB box</keyword>
<dbReference type="EMBL" id="AP014940">
    <property type="protein sequence ID" value="BAW00011.1"/>
    <property type="molecule type" value="Genomic_DNA"/>
</dbReference>
<dbReference type="KEGG" id="lem:LEN_4523"/>
<comment type="similarity">
    <text evidence="4">Belongs to the TonB-dependent receptor family.</text>
</comment>
<evidence type="ECO:0000259" key="7">
    <source>
        <dbReference type="Pfam" id="PF07715"/>
    </source>
</evidence>
<dbReference type="GO" id="GO:0009279">
    <property type="term" value="C:cell outer membrane"/>
    <property type="evidence" value="ECO:0007669"/>
    <property type="project" value="UniProtKB-SubCell"/>
</dbReference>
<dbReference type="AlphaFoldDB" id="A0AAU9B1U2"/>
<protein>
    <submittedName>
        <fullName evidence="8">TonB-dependent outer membrane receptor</fullName>
    </submittedName>
</protein>
<feature type="signal peptide" evidence="5">
    <location>
        <begin position="1"/>
        <end position="29"/>
    </location>
</feature>
<dbReference type="GeneID" id="83066302"/>
<dbReference type="Pfam" id="PF00593">
    <property type="entry name" value="TonB_dep_Rec_b-barrel"/>
    <property type="match status" value="1"/>
</dbReference>
<feature type="domain" description="TonB-dependent receptor plug" evidence="7">
    <location>
        <begin position="72"/>
        <end position="190"/>
    </location>
</feature>
<evidence type="ECO:0000256" key="4">
    <source>
        <dbReference type="RuleBase" id="RU003357"/>
    </source>
</evidence>
<dbReference type="PROSITE" id="PS51318">
    <property type="entry name" value="TAT"/>
    <property type="match status" value="1"/>
</dbReference>
<evidence type="ECO:0000313" key="8">
    <source>
        <dbReference type="EMBL" id="BAW00011.1"/>
    </source>
</evidence>
<comment type="subcellular location">
    <subcellularLocation>
        <location evidence="1 4">Cell outer membrane</location>
    </subcellularLocation>
</comment>
<evidence type="ECO:0000256" key="2">
    <source>
        <dbReference type="ARBA" id="ARBA00023136"/>
    </source>
</evidence>
<keyword evidence="3" id="KW-0998">Cell outer membrane</keyword>
<dbReference type="InterPro" id="IPR006311">
    <property type="entry name" value="TAT_signal"/>
</dbReference>
<dbReference type="InterPro" id="IPR000531">
    <property type="entry name" value="Beta-barrel_TonB"/>
</dbReference>
<dbReference type="PANTHER" id="PTHR47234:SF2">
    <property type="entry name" value="TONB-DEPENDENT RECEPTOR"/>
    <property type="match status" value="1"/>
</dbReference>
<feature type="domain" description="TonB-dependent receptor-like beta-barrel" evidence="6">
    <location>
        <begin position="497"/>
        <end position="1006"/>
    </location>
</feature>
<dbReference type="InterPro" id="IPR012910">
    <property type="entry name" value="Plug_dom"/>
</dbReference>
<accession>A0AAU9B1U2</accession>
<dbReference type="PANTHER" id="PTHR47234">
    <property type="match status" value="1"/>
</dbReference>
<evidence type="ECO:0000256" key="1">
    <source>
        <dbReference type="ARBA" id="ARBA00004442"/>
    </source>
</evidence>
<reference evidence="8 9" key="1">
    <citation type="journal article" date="2017" name="DNA Res.">
        <title>Complete genome sequence and expression profile of the commercial lytic enzyme producer Lysobacter enzymogenes M497-1.</title>
        <authorList>
            <person name="Takami H."/>
            <person name="Toyoda A."/>
            <person name="Uchiyama I."/>
            <person name="Itoh T."/>
            <person name="Takaki Y."/>
            <person name="Arai W."/>
            <person name="Nishi S."/>
            <person name="Kawai M."/>
            <person name="Shinya K."/>
            <person name="Ikeda H."/>
        </authorList>
    </citation>
    <scope>NUCLEOTIDE SEQUENCE [LARGE SCALE GENOMIC DNA]</scope>
    <source>
        <strain evidence="8 9">M497-1</strain>
    </source>
</reference>
<dbReference type="RefSeq" id="WP_096381710.1">
    <property type="nucleotide sequence ID" value="NZ_AP014940.1"/>
</dbReference>
<proteinExistence type="inferred from homology"/>
<dbReference type="Gene3D" id="2.40.170.20">
    <property type="entry name" value="TonB-dependent receptor, beta-barrel domain"/>
    <property type="match status" value="1"/>
</dbReference>
<feature type="chain" id="PRO_5043325293" evidence="5">
    <location>
        <begin position="30"/>
        <end position="1041"/>
    </location>
</feature>
<organism evidence="8 9">
    <name type="scientific">Lysobacter enzymogenes</name>
    <dbReference type="NCBI Taxonomy" id="69"/>
    <lineage>
        <taxon>Bacteria</taxon>
        <taxon>Pseudomonadati</taxon>
        <taxon>Pseudomonadota</taxon>
        <taxon>Gammaproteobacteria</taxon>
        <taxon>Lysobacterales</taxon>
        <taxon>Lysobacteraceae</taxon>
        <taxon>Lysobacter</taxon>
    </lineage>
</organism>
<dbReference type="Proteomes" id="UP000218824">
    <property type="component" value="Chromosome"/>
</dbReference>
<dbReference type="Gene3D" id="2.170.130.10">
    <property type="entry name" value="TonB-dependent receptor, plug domain"/>
    <property type="match status" value="1"/>
</dbReference>
<dbReference type="InterPro" id="IPR036942">
    <property type="entry name" value="Beta-barrel_TonB_sf"/>
</dbReference>
<gene>
    <name evidence="8" type="ORF">LEN_4523</name>
</gene>
<sequence length="1041" mass="112266">MTSPSHRRSLRRRPLLTALAVALAAPAFAPFAAAAQQAAAPAPAPAPAERSATELEGIKVTASRIPRSGFDTLEPAGVVSGESVRERGMTNVADALNQTVGFGVGQTPEGGQANFAGGVNFVNRFGLGSNRTLTLLNGRRMVTSRALTNFGASAGSQVDLNAIPVQMIDRVENVAIGGAPTYGSDAIAGVVNVILKDRFQGVEANFNYGISDHGDNERLGYSVLAGADFADGRGNLMVGASYDDSQGLVRSDRTDFARAYAFPANPNAAQMRTNQPGRNPATDGRVHGNVPFDTGPDDGIPGTVLIRDARTFTTTFGGLVLPVSGAVTLPGGALRGFGPNQRTYLQFAPNGNLVPYDPGVNFGTSTASGGQGLNTADITALLTSLKRQTVNVIGHYDVADNVRLFAEGLHYRADADPPVDIASTGNTTAGTRLNSALIVQSTHPLLNAQARQQLQALGIGSFRLARTSADLGLTPDRTQSTIDRIVVGARGDFELWSRPFDWEISANYGRMKAHTSSVSLNQQNFINAINVSNVGGRLVCDPNARNAVYAATAGANSNPIADPNCVPLDLFGQGRPSAEAIRYITGIQRTDFEQKQKVFSAFVSGPVAELWSGPLNVALGYEYRVEEGGFTPNDFTRRGLGRSVAIPGLNGKYHTNEYYAEAMLPLVSPDANIPGLHRLDITGKFRRVDNSVNGGFNAYTYGLQWEPLPGLQIRGNKTRSLRAPVITELFLPQVELFQTTSDPCDRRNVTGGPDPAARARNCAAFYQQYGLNPVDFQQNSATARGARQGEPNLRNEAADSWTAGFVWQPEFVRGLRLAVDYNEVKLKDQIFAQSINDVLSACYDNAEFNPANVNNANYYCQQIKRNADGQFDIVAVRYRNGDFIHFQGITGELAYRWDAGDWGRFDFSANALWVKRFESSTTGVSVDDDAGEVGMAKRQYQFGVDYQKDKLGLNLNARYLSSAVFDNENTVETADVLRAPSYWLLGAGANYRFGDNVRVNFAVQNLLDKDPPLGTTPAELGIGTYDILGRRYSLSVTYRFD</sequence>
<dbReference type="InterPro" id="IPR037066">
    <property type="entry name" value="Plug_dom_sf"/>
</dbReference>
<keyword evidence="8" id="KW-0675">Receptor</keyword>
<evidence type="ECO:0000313" key="9">
    <source>
        <dbReference type="Proteomes" id="UP000218824"/>
    </source>
</evidence>
<evidence type="ECO:0000259" key="6">
    <source>
        <dbReference type="Pfam" id="PF00593"/>
    </source>
</evidence>
<dbReference type="SUPFAM" id="SSF56935">
    <property type="entry name" value="Porins"/>
    <property type="match status" value="1"/>
</dbReference>